<evidence type="ECO:0000313" key="1">
    <source>
        <dbReference type="EMBL" id="AQW88153.1"/>
    </source>
</evidence>
<keyword evidence="2" id="KW-1185">Reference proteome</keyword>
<gene>
    <name evidence="1" type="ORF">CPIN18021_1359</name>
</gene>
<name>A0A1S6U8V7_9BACT</name>
<sequence length="81" mass="9407">MKNNNPIRTCVLCKNKFSQPLLNRYRFINGTLEIGAGFGRSFYLCDECLKKDDKILKKILEKHTKNSNFDVSRLKEKPLNG</sequence>
<dbReference type="EMBL" id="CP017258">
    <property type="protein sequence ID" value="AQW88153.1"/>
    <property type="molecule type" value="Genomic_DNA"/>
</dbReference>
<dbReference type="RefSeq" id="WP_078423688.1">
    <property type="nucleotide sequence ID" value="NZ_CP017018.1"/>
</dbReference>
<dbReference type="SUPFAM" id="SSF64376">
    <property type="entry name" value="YlxR-like"/>
    <property type="match status" value="1"/>
</dbReference>
<dbReference type="Proteomes" id="UP000190868">
    <property type="component" value="Chromosome"/>
</dbReference>
<dbReference type="AlphaFoldDB" id="A0A1S6U8V7"/>
<evidence type="ECO:0000313" key="2">
    <source>
        <dbReference type="Proteomes" id="UP000190868"/>
    </source>
</evidence>
<accession>A0A1S6U8V7</accession>
<dbReference type="KEGG" id="cpin:CPIN18020_1310"/>
<protein>
    <submittedName>
        <fullName evidence="1">Putative nucleic-acid-binding protein (DUF448 domain)</fullName>
    </submittedName>
</protein>
<dbReference type="GeneID" id="56566950"/>
<proteinExistence type="predicted"/>
<dbReference type="InterPro" id="IPR035931">
    <property type="entry name" value="YlxR-like_sf"/>
</dbReference>
<reference evidence="2" key="1">
    <citation type="submission" date="2016-09" db="EMBL/GenBank/DDBJ databases">
        <title>Comparative genomics of the Campylobacter concisus group.</title>
        <authorList>
            <person name="Miller W.G."/>
            <person name="Yee E."/>
            <person name="Chapman M.H."/>
            <person name="Huynh S."/>
            <person name="Bono J.L."/>
            <person name="On S.L.W."/>
            <person name="StLeger J."/>
            <person name="Foster G."/>
            <person name="Parker C.T."/>
        </authorList>
    </citation>
    <scope>NUCLEOTIDE SEQUENCE [LARGE SCALE GENOMIC DNA]</scope>
    <source>
        <strain evidence="2">RM18021</strain>
    </source>
</reference>
<organism evidence="1 2">
    <name type="scientific">Campylobacter pinnipediorum subsp. caledonicus</name>
    <dbReference type="NCBI Taxonomy" id="1874362"/>
    <lineage>
        <taxon>Bacteria</taxon>
        <taxon>Pseudomonadati</taxon>
        <taxon>Campylobacterota</taxon>
        <taxon>Epsilonproteobacteria</taxon>
        <taxon>Campylobacterales</taxon>
        <taxon>Campylobacteraceae</taxon>
        <taxon>Campylobacter</taxon>
    </lineage>
</organism>
<dbReference type="Gene3D" id="3.30.1230.10">
    <property type="entry name" value="YlxR-like"/>
    <property type="match status" value="1"/>
</dbReference>